<reference evidence="2" key="1">
    <citation type="submission" date="2018-11" db="EMBL/GenBank/DDBJ databases">
        <authorList>
            <person name="Onetto C."/>
        </authorList>
    </citation>
    <scope>NUCLEOTIDE SEQUENCE [LARGE SCALE GENOMIC DNA]</scope>
</reference>
<organism evidence="2 3">
    <name type="scientific">Candidatus Defluviicoccus seviourii</name>
    <dbReference type="NCBI Taxonomy" id="2565273"/>
    <lineage>
        <taxon>Bacteria</taxon>
        <taxon>Pseudomonadati</taxon>
        <taxon>Pseudomonadota</taxon>
        <taxon>Alphaproteobacteria</taxon>
        <taxon>Rhodospirillales</taxon>
        <taxon>Rhodospirillaceae</taxon>
        <taxon>Defluviicoccus</taxon>
    </lineage>
</organism>
<feature type="compositionally biased region" description="Polar residues" evidence="1">
    <location>
        <begin position="1"/>
        <end position="19"/>
    </location>
</feature>
<protein>
    <submittedName>
        <fullName evidence="2">Uncharacterized protein</fullName>
    </submittedName>
</protein>
<proteinExistence type="predicted"/>
<sequence length="65" mass="6912">MHYYSTADTHNPSRGSNAAASLKHDTVPWRVGGQRRPSRGSNAAASLKHKSPDGSPYPGGALPRQ</sequence>
<dbReference type="EMBL" id="UXAT02000018">
    <property type="protein sequence ID" value="VUX46612.1"/>
    <property type="molecule type" value="Genomic_DNA"/>
</dbReference>
<feature type="region of interest" description="Disordered" evidence="1">
    <location>
        <begin position="1"/>
        <end position="65"/>
    </location>
</feature>
<keyword evidence="3" id="KW-1185">Reference proteome</keyword>
<evidence type="ECO:0000313" key="3">
    <source>
        <dbReference type="Proteomes" id="UP000326641"/>
    </source>
</evidence>
<name>A0A564WDR1_9PROT</name>
<evidence type="ECO:0000313" key="2">
    <source>
        <dbReference type="EMBL" id="VUX46612.1"/>
    </source>
</evidence>
<gene>
    <name evidence="2" type="ORF">DF3PA_250020</name>
</gene>
<evidence type="ECO:0000256" key="1">
    <source>
        <dbReference type="SAM" id="MobiDB-lite"/>
    </source>
</evidence>
<accession>A0A564WDR1</accession>
<comment type="caution">
    <text evidence="2">The sequence shown here is derived from an EMBL/GenBank/DDBJ whole genome shotgun (WGS) entry which is preliminary data.</text>
</comment>
<dbReference type="AlphaFoldDB" id="A0A564WDR1"/>
<dbReference type="Proteomes" id="UP000326641">
    <property type="component" value="Unassembled WGS sequence"/>
</dbReference>